<dbReference type="CDD" id="cd06850">
    <property type="entry name" value="biotinyl_domain"/>
    <property type="match status" value="1"/>
</dbReference>
<evidence type="ECO:0000259" key="16">
    <source>
        <dbReference type="PROSITE" id="PS50979"/>
    </source>
</evidence>
<dbReference type="Gene3D" id="3.30.470.20">
    <property type="entry name" value="ATP-grasp fold, B domain"/>
    <property type="match status" value="1"/>
</dbReference>
<dbReference type="PANTHER" id="PTHR18866:SF33">
    <property type="entry name" value="METHYLCROTONOYL-COA CARBOXYLASE SUBUNIT ALPHA, MITOCHONDRIAL-RELATED"/>
    <property type="match status" value="1"/>
</dbReference>
<dbReference type="FunFam" id="3.30.1490.20:FF:000003">
    <property type="entry name" value="acetyl-CoA carboxylase isoform X1"/>
    <property type="match status" value="1"/>
</dbReference>
<dbReference type="InterPro" id="IPR005482">
    <property type="entry name" value="Biotin_COase_C"/>
</dbReference>
<evidence type="ECO:0000256" key="10">
    <source>
        <dbReference type="ARBA" id="ARBA00023267"/>
    </source>
</evidence>
<accession>A0A520RZ31</accession>
<dbReference type="Pfam" id="PF21139">
    <property type="entry name" value="BT_MCC_alpha"/>
    <property type="match status" value="1"/>
</dbReference>
<dbReference type="InterPro" id="IPR011761">
    <property type="entry name" value="ATP-grasp"/>
</dbReference>
<feature type="domain" description="ATP-grasp" evidence="15">
    <location>
        <begin position="123"/>
        <end position="317"/>
    </location>
</feature>
<comment type="function">
    <text evidence="2">This protein is a component of the acetyl coenzyme A carboxylase complex; first, biotin carboxylase catalyzes the carboxylation of the carrier protein and then the transcarboxylase transfers the carboxyl group to form malonyl-CoA.</text>
</comment>
<dbReference type="SUPFAM" id="SSF51246">
    <property type="entry name" value="Rudiment single hybrid motif"/>
    <property type="match status" value="1"/>
</dbReference>
<dbReference type="InterPro" id="IPR050856">
    <property type="entry name" value="Biotin_carboxylase_complex"/>
</dbReference>
<evidence type="ECO:0000256" key="8">
    <source>
        <dbReference type="ARBA" id="ARBA00022840"/>
    </source>
</evidence>
<dbReference type="SUPFAM" id="SSF51230">
    <property type="entry name" value="Single hybrid motif"/>
    <property type="match status" value="1"/>
</dbReference>
<dbReference type="PROSITE" id="PS50968">
    <property type="entry name" value="BIOTINYL_LIPOYL"/>
    <property type="match status" value="1"/>
</dbReference>
<dbReference type="Gene3D" id="2.40.50.100">
    <property type="match status" value="1"/>
</dbReference>
<dbReference type="Pfam" id="PF00364">
    <property type="entry name" value="Biotin_lipoyl"/>
    <property type="match status" value="1"/>
</dbReference>
<dbReference type="FunFam" id="3.40.50.20:FF:000010">
    <property type="entry name" value="Propionyl-CoA carboxylase subunit alpha"/>
    <property type="match status" value="1"/>
</dbReference>
<evidence type="ECO:0000256" key="6">
    <source>
        <dbReference type="ARBA" id="ARBA00022598"/>
    </source>
</evidence>
<dbReference type="FunFam" id="3.30.470.20:FF:000028">
    <property type="entry name" value="Methylcrotonoyl-CoA carboxylase subunit alpha, mitochondrial"/>
    <property type="match status" value="1"/>
</dbReference>
<evidence type="ECO:0000256" key="2">
    <source>
        <dbReference type="ARBA" id="ARBA00003761"/>
    </source>
</evidence>
<comment type="caution">
    <text evidence="17">The sequence shown here is derived from an EMBL/GenBank/DDBJ whole genome shotgun (WGS) entry which is preliminary data.</text>
</comment>
<reference evidence="17 18" key="1">
    <citation type="submission" date="2019-02" db="EMBL/GenBank/DDBJ databases">
        <title>Prokaryotic population dynamics and viral predation in marine succession experiment using metagenomics: the confinement effect.</title>
        <authorList>
            <person name="Haro-Moreno J.M."/>
            <person name="Rodriguez-Valera F."/>
            <person name="Lopez-Perez M."/>
        </authorList>
    </citation>
    <scope>NUCLEOTIDE SEQUENCE [LARGE SCALE GENOMIC DNA]</scope>
    <source>
        <strain evidence="17">MED-G157</strain>
    </source>
</reference>
<dbReference type="FunFam" id="2.40.50.100:FF:000003">
    <property type="entry name" value="Acetyl-CoA carboxylase biotin carboxyl carrier protein"/>
    <property type="match status" value="1"/>
</dbReference>
<proteinExistence type="predicted"/>
<evidence type="ECO:0000256" key="12">
    <source>
        <dbReference type="ARBA" id="ARBA00048600"/>
    </source>
</evidence>
<evidence type="ECO:0000259" key="14">
    <source>
        <dbReference type="PROSITE" id="PS50968"/>
    </source>
</evidence>
<dbReference type="GO" id="GO:0004075">
    <property type="term" value="F:biotin carboxylase activity"/>
    <property type="evidence" value="ECO:0007669"/>
    <property type="project" value="UniProtKB-EC"/>
</dbReference>
<dbReference type="InterPro" id="IPR016185">
    <property type="entry name" value="PreATP-grasp_dom_sf"/>
</dbReference>
<dbReference type="Pfam" id="PF02786">
    <property type="entry name" value="CPSase_L_D2"/>
    <property type="match status" value="1"/>
</dbReference>
<dbReference type="InterPro" id="IPR000089">
    <property type="entry name" value="Biotin_lipoyl"/>
</dbReference>
<dbReference type="InterPro" id="IPR011054">
    <property type="entry name" value="Rudment_hybrid_motif"/>
</dbReference>
<dbReference type="SUPFAM" id="SSF52440">
    <property type="entry name" value="PreATP-grasp domain"/>
    <property type="match status" value="1"/>
</dbReference>
<name>A0A520RZ31_9GAMM</name>
<dbReference type="PROSITE" id="PS50975">
    <property type="entry name" value="ATP_GRASP"/>
    <property type="match status" value="1"/>
</dbReference>
<dbReference type="GO" id="GO:0005524">
    <property type="term" value="F:ATP binding"/>
    <property type="evidence" value="ECO:0007669"/>
    <property type="project" value="UniProtKB-UniRule"/>
</dbReference>
<dbReference type="InterPro" id="IPR048429">
    <property type="entry name" value="MCC_alpha_BT"/>
</dbReference>
<dbReference type="SMART" id="SM00878">
    <property type="entry name" value="Biotin_carb_C"/>
    <property type="match status" value="1"/>
</dbReference>
<evidence type="ECO:0000256" key="11">
    <source>
        <dbReference type="ARBA" id="ARBA00033786"/>
    </source>
</evidence>
<keyword evidence="7 13" id="KW-0547">Nucleotide-binding</keyword>
<keyword evidence="10" id="KW-0092">Biotin</keyword>
<gene>
    <name evidence="17" type="ORF">EVA68_06930</name>
</gene>
<dbReference type="Pfam" id="PF02785">
    <property type="entry name" value="Biotin_carb_C"/>
    <property type="match status" value="1"/>
</dbReference>
<dbReference type="PANTHER" id="PTHR18866">
    <property type="entry name" value="CARBOXYLASE:PYRUVATE/ACETYL-COA/PROPIONYL-COA CARBOXYLASE"/>
    <property type="match status" value="1"/>
</dbReference>
<protein>
    <recommendedName>
        <fullName evidence="5">Biotin carboxylase</fullName>
    </recommendedName>
    <alternativeName>
        <fullName evidence="11">Acetyl-coenzyme A carboxylase biotin carboxylase subunit A</fullName>
    </alternativeName>
</protein>
<keyword evidence="8 13" id="KW-0067">ATP-binding</keyword>
<sequence>MVNHIKRLLIVNRGEIARRIMRSAHNMGISTVAVYADGDIAEPFVKEADQAVSLEGSSSLDTYLNHDKVLAAAKRTAADAIHPGYGFLSENKTFAAAVIEAGMIWVGPSPNAISQMGDKLSSKKLMTEAGVPTLPSIEVVRGSNAAKLAMEIGYPLLVKASAGGGGKGMRVVLNETELLDAVESARREADASFGDDTIFLERWLASSRHVEIQVFGDNHGRVVHCFERECSIQRRHQKIIEEAPSPAVTAELRQRMGNAAVAAAKAIDYTSAGTVEFLLDGEDFWFLEMNTRLQVEHPVTEEITGLDLVREQLRIAQGEKLSFDQSDISIDGHAIEARVYGEDPGRDFLPTSGRLLLFERSNVANARYDTGVETGSTIGIDFDPMLAKVIVHAPTREEAALRLARVLETTRIKGLTTNRDFLVSVLRTQAFLDGDTTTDFIERFDPPRNWSPSRIDLIEACIAAAMVAQGDRRAKAKVLTNLPSGWRNSEMPPEVVEYLFEGEKVFLQYQSQRDGSFDVVVDDFELSVVIKHRVGKEISLEIQGRLVPFTVVTESDRWFIHGPMGHLEFSEAPRFPDPDSSDLGGGLSAPMPGTVVATYVSKGDSVTEGQILMILEGMKMEHRIEAPYSGSIEEIYVCEGDQVSNDEMLVVISKLTESGN</sequence>
<keyword evidence="9" id="KW-0809">Transit peptide</keyword>
<dbReference type="PROSITE" id="PS00867">
    <property type="entry name" value="CPSASE_2"/>
    <property type="match status" value="1"/>
</dbReference>
<evidence type="ECO:0000256" key="1">
    <source>
        <dbReference type="ARBA" id="ARBA00001953"/>
    </source>
</evidence>
<dbReference type="InterPro" id="IPR005479">
    <property type="entry name" value="CPAse_ATP-bd"/>
</dbReference>
<dbReference type="GO" id="GO:0046872">
    <property type="term" value="F:metal ion binding"/>
    <property type="evidence" value="ECO:0007669"/>
    <property type="project" value="InterPro"/>
</dbReference>
<evidence type="ECO:0000256" key="4">
    <source>
        <dbReference type="ARBA" id="ARBA00011750"/>
    </source>
</evidence>
<evidence type="ECO:0000259" key="15">
    <source>
        <dbReference type="PROSITE" id="PS50975"/>
    </source>
</evidence>
<dbReference type="AlphaFoldDB" id="A0A520RZ31"/>
<evidence type="ECO:0000256" key="7">
    <source>
        <dbReference type="ARBA" id="ARBA00022741"/>
    </source>
</evidence>
<dbReference type="InterPro" id="IPR005481">
    <property type="entry name" value="BC-like_N"/>
</dbReference>
<evidence type="ECO:0000313" key="17">
    <source>
        <dbReference type="EMBL" id="RZO75457.1"/>
    </source>
</evidence>
<evidence type="ECO:0000256" key="9">
    <source>
        <dbReference type="ARBA" id="ARBA00022946"/>
    </source>
</evidence>
<evidence type="ECO:0000256" key="5">
    <source>
        <dbReference type="ARBA" id="ARBA00017242"/>
    </source>
</evidence>
<dbReference type="Pfam" id="PF00289">
    <property type="entry name" value="Biotin_carb_N"/>
    <property type="match status" value="1"/>
</dbReference>
<keyword evidence="6" id="KW-0436">Ligase</keyword>
<feature type="domain" description="Lipoyl-binding" evidence="14">
    <location>
        <begin position="572"/>
        <end position="653"/>
    </location>
</feature>
<dbReference type="Proteomes" id="UP000316199">
    <property type="component" value="Unassembled WGS sequence"/>
</dbReference>
<feature type="domain" description="Biotin carboxylation" evidence="16">
    <location>
        <begin position="4"/>
        <end position="446"/>
    </location>
</feature>
<dbReference type="EMBL" id="SHAG01000034">
    <property type="protein sequence ID" value="RZO75457.1"/>
    <property type="molecule type" value="Genomic_DNA"/>
</dbReference>
<evidence type="ECO:0000313" key="18">
    <source>
        <dbReference type="Proteomes" id="UP000316199"/>
    </source>
</evidence>
<evidence type="ECO:0000256" key="3">
    <source>
        <dbReference type="ARBA" id="ARBA00004956"/>
    </source>
</evidence>
<comment type="subunit">
    <text evidence="4">Acetyl-CoA carboxylase is a heterohexamer of biotin carboxyl carrier protein, biotin carboxylase and the two subunits of carboxyl transferase in a 2:2 complex.</text>
</comment>
<organism evidence="17 18">
    <name type="scientific">OM182 bacterium</name>
    <dbReference type="NCBI Taxonomy" id="2510334"/>
    <lineage>
        <taxon>Bacteria</taxon>
        <taxon>Pseudomonadati</taxon>
        <taxon>Pseudomonadota</taxon>
        <taxon>Gammaproteobacteria</taxon>
        <taxon>OMG group</taxon>
        <taxon>OM182 clade</taxon>
    </lineage>
</organism>
<dbReference type="InterPro" id="IPR011053">
    <property type="entry name" value="Single_hybrid_motif"/>
</dbReference>
<dbReference type="SUPFAM" id="SSF56059">
    <property type="entry name" value="Glutathione synthetase ATP-binding domain-like"/>
    <property type="match status" value="1"/>
</dbReference>
<comment type="pathway">
    <text evidence="3">Lipid metabolism; malonyl-CoA biosynthesis; malonyl-CoA from acetyl-CoA: step 1/1.</text>
</comment>
<dbReference type="PROSITE" id="PS50979">
    <property type="entry name" value="BC"/>
    <property type="match status" value="1"/>
</dbReference>
<dbReference type="PROSITE" id="PS00866">
    <property type="entry name" value="CPSASE_1"/>
    <property type="match status" value="1"/>
</dbReference>
<comment type="cofactor">
    <cofactor evidence="1">
        <name>biotin</name>
        <dbReference type="ChEBI" id="CHEBI:57586"/>
    </cofactor>
</comment>
<dbReference type="InterPro" id="IPR011764">
    <property type="entry name" value="Biotin_carboxylation_dom"/>
</dbReference>
<comment type="catalytic activity">
    <reaction evidence="12">
        <text>N(6)-biotinyl-L-lysyl-[protein] + hydrogencarbonate + ATP = N(6)-carboxybiotinyl-L-lysyl-[protein] + ADP + phosphate + H(+)</text>
        <dbReference type="Rhea" id="RHEA:13501"/>
        <dbReference type="Rhea" id="RHEA-COMP:10505"/>
        <dbReference type="Rhea" id="RHEA-COMP:10506"/>
        <dbReference type="ChEBI" id="CHEBI:15378"/>
        <dbReference type="ChEBI" id="CHEBI:17544"/>
        <dbReference type="ChEBI" id="CHEBI:30616"/>
        <dbReference type="ChEBI" id="CHEBI:43474"/>
        <dbReference type="ChEBI" id="CHEBI:83144"/>
        <dbReference type="ChEBI" id="CHEBI:83145"/>
        <dbReference type="ChEBI" id="CHEBI:456216"/>
        <dbReference type="EC" id="6.3.4.14"/>
    </reaction>
</comment>
<evidence type="ECO:0000256" key="13">
    <source>
        <dbReference type="PROSITE-ProRule" id="PRU00409"/>
    </source>
</evidence>